<dbReference type="GO" id="GO:0006508">
    <property type="term" value="P:proteolysis"/>
    <property type="evidence" value="ECO:0007669"/>
    <property type="project" value="InterPro"/>
</dbReference>
<protein>
    <recommendedName>
        <fullName evidence="1">Peptidase C39 domain-containing protein</fullName>
    </recommendedName>
</protein>
<dbReference type="PROSITE" id="PS50990">
    <property type="entry name" value="PEPTIDASE_C39"/>
    <property type="match status" value="1"/>
</dbReference>
<dbReference type="Gene3D" id="3.90.70.10">
    <property type="entry name" value="Cysteine proteinases"/>
    <property type="match status" value="1"/>
</dbReference>
<evidence type="ECO:0000313" key="3">
    <source>
        <dbReference type="Proteomes" id="UP000073601"/>
    </source>
</evidence>
<dbReference type="GO" id="GO:0005524">
    <property type="term" value="F:ATP binding"/>
    <property type="evidence" value="ECO:0007669"/>
    <property type="project" value="InterPro"/>
</dbReference>
<evidence type="ECO:0000259" key="1">
    <source>
        <dbReference type="PROSITE" id="PS50990"/>
    </source>
</evidence>
<dbReference type="InterPro" id="IPR005074">
    <property type="entry name" value="Peptidase_C39"/>
</dbReference>
<keyword evidence="3" id="KW-1185">Reference proteome</keyword>
<dbReference type="InterPro" id="IPR049271">
    <property type="entry name" value="DUF6862"/>
</dbReference>
<dbReference type="AlphaFoldDB" id="A0A128FK84"/>
<dbReference type="GO" id="GO:0008233">
    <property type="term" value="F:peptidase activity"/>
    <property type="evidence" value="ECO:0007669"/>
    <property type="project" value="InterPro"/>
</dbReference>
<dbReference type="GO" id="GO:0016020">
    <property type="term" value="C:membrane"/>
    <property type="evidence" value="ECO:0007669"/>
    <property type="project" value="InterPro"/>
</dbReference>
<dbReference type="EMBL" id="FIZY01000104">
    <property type="protein sequence ID" value="CZF86990.1"/>
    <property type="molecule type" value="Genomic_DNA"/>
</dbReference>
<accession>A0A128FK84</accession>
<organism evidence="2 3">
    <name type="scientific">Grimontia marina</name>
    <dbReference type="NCBI Taxonomy" id="646534"/>
    <lineage>
        <taxon>Bacteria</taxon>
        <taxon>Pseudomonadati</taxon>
        <taxon>Pseudomonadota</taxon>
        <taxon>Gammaproteobacteria</taxon>
        <taxon>Vibrionales</taxon>
        <taxon>Vibrionaceae</taxon>
        <taxon>Grimontia</taxon>
    </lineage>
</organism>
<evidence type="ECO:0000313" key="2">
    <source>
        <dbReference type="EMBL" id="CZF86990.1"/>
    </source>
</evidence>
<dbReference type="Proteomes" id="UP000073601">
    <property type="component" value="Unassembled WGS sequence"/>
</dbReference>
<gene>
    <name evidence="2" type="ORF">GMA8713_05031</name>
</gene>
<sequence>MQDLGHLAQEKFGLALTDIGLYDASKTTSTSLADNASKDVHGVTVIDANNSEYGDIFIDIEGAKTLHVNSLGQELIESKTLQEGGANDETQEALSQMFGGQLEKRVDQATGNQLASTSTAEFSNSLANSQSVFDGTQKADKVGYAKVDYYLTQTEAQRKVELTDFLLRCTSADCRATDEFVSKQKELIALNKTDTKRDEDYKSACQSGGGPDCNLESAKVVEAFNTYDKDEAVTDGTLSEYLDISTKYGESESRPWEVAATGALMELPSDALLGTLESVPELAGLAVTAASALAGDEQAQQQLEAMYLNIKGTISDPDGALDSYMADIASREASGEITSHEAKKEVSKFYISATTAVAGQTYGLVKVGAVGLIPEANIAGGNTKWTAQQPLDSSGSPIVRTNDRGSIQIQPNGSVTCGQHSCGMVLNTQGNPIAVTDIIAKRPPDVDGGTYLTTLKKVCSDNGVKSTTYNSGVKISQLKSWTSNGKPAIATVKTGDNTFHYVVVDGITKRNGIDVVAIRDPAGKINGGVYYETLESFNKRFVGSAVRLK</sequence>
<feature type="domain" description="Peptidase C39" evidence="1">
    <location>
        <begin position="410"/>
        <end position="548"/>
    </location>
</feature>
<dbReference type="Pfam" id="PF21726">
    <property type="entry name" value="DUF6862"/>
    <property type="match status" value="1"/>
</dbReference>
<dbReference type="Pfam" id="PF03412">
    <property type="entry name" value="Peptidase_C39"/>
    <property type="match status" value="1"/>
</dbReference>
<reference evidence="3" key="1">
    <citation type="submission" date="2016-02" db="EMBL/GenBank/DDBJ databases">
        <authorList>
            <person name="Rodrigo-Torres Lidia"/>
            <person name="Arahal R.David."/>
        </authorList>
    </citation>
    <scope>NUCLEOTIDE SEQUENCE [LARGE SCALE GENOMIC DNA]</scope>
    <source>
        <strain evidence="3">CECT 8713</strain>
    </source>
</reference>
<proteinExistence type="predicted"/>
<name>A0A128FK84_9GAMM</name>